<dbReference type="SUPFAM" id="SSF46785">
    <property type="entry name" value="Winged helix' DNA-binding domain"/>
    <property type="match status" value="1"/>
</dbReference>
<dbReference type="InterPro" id="IPR036388">
    <property type="entry name" value="WH-like_DNA-bd_sf"/>
</dbReference>
<keyword evidence="3" id="KW-1185">Reference proteome</keyword>
<name>A0A1V4IXL3_9CLOT</name>
<dbReference type="Proteomes" id="UP000190080">
    <property type="component" value="Unassembled WGS sequence"/>
</dbReference>
<dbReference type="RefSeq" id="WP_079421970.1">
    <property type="nucleotide sequence ID" value="NZ_MZGV01000003.1"/>
</dbReference>
<evidence type="ECO:0000313" key="2">
    <source>
        <dbReference type="EMBL" id="OPJ64649.1"/>
    </source>
</evidence>
<protein>
    <submittedName>
        <fullName evidence="2">Lineage-specific thermal regulator protein</fullName>
    </submittedName>
</protein>
<dbReference type="AlphaFoldDB" id="A0A1V4IXL3"/>
<comment type="caution">
    <text evidence="2">The sequence shown here is derived from an EMBL/GenBank/DDBJ whole genome shotgun (WGS) entry which is preliminary data.</text>
</comment>
<dbReference type="InterPro" id="IPR005149">
    <property type="entry name" value="Tscrpt_reg_PadR_N"/>
</dbReference>
<feature type="domain" description="Transcription regulator PadR N-terminal" evidence="1">
    <location>
        <begin position="18"/>
        <end position="91"/>
    </location>
</feature>
<dbReference type="STRING" id="1450648.CLORY_05180"/>
<proteinExistence type="predicted"/>
<gene>
    <name evidence="2" type="ORF">CLORY_05180</name>
</gene>
<reference evidence="2 3" key="1">
    <citation type="submission" date="2017-03" db="EMBL/GenBank/DDBJ databases">
        <title>Genome sequence of Clostridium oryzae DSM 28571.</title>
        <authorList>
            <person name="Poehlein A."/>
            <person name="Daniel R."/>
        </authorList>
    </citation>
    <scope>NUCLEOTIDE SEQUENCE [LARGE SCALE GENOMIC DNA]</scope>
    <source>
        <strain evidence="2 3">DSM 28571</strain>
    </source>
</reference>
<dbReference type="InterPro" id="IPR036390">
    <property type="entry name" value="WH_DNA-bd_sf"/>
</dbReference>
<dbReference type="PANTHER" id="PTHR33169">
    <property type="entry name" value="PADR-FAMILY TRANSCRIPTIONAL REGULATOR"/>
    <property type="match status" value="1"/>
</dbReference>
<evidence type="ECO:0000313" key="3">
    <source>
        <dbReference type="Proteomes" id="UP000190080"/>
    </source>
</evidence>
<organism evidence="2 3">
    <name type="scientific">Clostridium oryzae</name>
    <dbReference type="NCBI Taxonomy" id="1450648"/>
    <lineage>
        <taxon>Bacteria</taxon>
        <taxon>Bacillati</taxon>
        <taxon>Bacillota</taxon>
        <taxon>Clostridia</taxon>
        <taxon>Eubacteriales</taxon>
        <taxon>Clostridiaceae</taxon>
        <taxon>Clostridium</taxon>
    </lineage>
</organism>
<sequence length="112" mass="13038">MADNISSDLIRGHIDTIILRILLDGDNYGYEIIKAIGLKSEGQYELKEPSLYTSLKRLEGNRLIQSYWGDETQGGRRKYYKITEEGKAVYEKSLRQWKIARNLIEKLIERGE</sequence>
<dbReference type="Gene3D" id="1.10.10.10">
    <property type="entry name" value="Winged helix-like DNA-binding domain superfamily/Winged helix DNA-binding domain"/>
    <property type="match status" value="1"/>
</dbReference>
<dbReference type="InterPro" id="IPR052509">
    <property type="entry name" value="Metal_resp_DNA-bind_regulator"/>
</dbReference>
<dbReference type="OrthoDB" id="9808017at2"/>
<dbReference type="EMBL" id="MZGV01000003">
    <property type="protein sequence ID" value="OPJ64649.1"/>
    <property type="molecule type" value="Genomic_DNA"/>
</dbReference>
<dbReference type="PANTHER" id="PTHR33169:SF14">
    <property type="entry name" value="TRANSCRIPTIONAL REGULATOR RV3488"/>
    <property type="match status" value="1"/>
</dbReference>
<accession>A0A1V4IXL3</accession>
<dbReference type="Pfam" id="PF03551">
    <property type="entry name" value="PadR"/>
    <property type="match status" value="1"/>
</dbReference>
<evidence type="ECO:0000259" key="1">
    <source>
        <dbReference type="Pfam" id="PF03551"/>
    </source>
</evidence>